<dbReference type="OrthoDB" id="2754676at2759"/>
<protein>
    <recommendedName>
        <fullName evidence="3">BTB domain-containing protein</fullName>
    </recommendedName>
</protein>
<organism evidence="1 2">
    <name type="scientific">Phlebiopsis gigantea (strain 11061_1 CR5-6)</name>
    <name type="common">White-rot fungus</name>
    <name type="synonym">Peniophora gigantea</name>
    <dbReference type="NCBI Taxonomy" id="745531"/>
    <lineage>
        <taxon>Eukaryota</taxon>
        <taxon>Fungi</taxon>
        <taxon>Dikarya</taxon>
        <taxon>Basidiomycota</taxon>
        <taxon>Agaricomycotina</taxon>
        <taxon>Agaricomycetes</taxon>
        <taxon>Polyporales</taxon>
        <taxon>Phanerochaetaceae</taxon>
        <taxon>Phlebiopsis</taxon>
    </lineage>
</organism>
<dbReference type="Proteomes" id="UP000053257">
    <property type="component" value="Unassembled WGS sequence"/>
</dbReference>
<name>A0A0C3RRP0_PHLG1</name>
<evidence type="ECO:0000313" key="1">
    <source>
        <dbReference type="EMBL" id="KIP02791.1"/>
    </source>
</evidence>
<dbReference type="HOGENOM" id="CLU_051530_2_0_1"/>
<evidence type="ECO:0000313" key="2">
    <source>
        <dbReference type="Proteomes" id="UP000053257"/>
    </source>
</evidence>
<reference evidence="1 2" key="1">
    <citation type="journal article" date="2014" name="PLoS Genet.">
        <title>Analysis of the Phlebiopsis gigantea genome, transcriptome and secretome provides insight into its pioneer colonization strategies of wood.</title>
        <authorList>
            <person name="Hori C."/>
            <person name="Ishida T."/>
            <person name="Igarashi K."/>
            <person name="Samejima M."/>
            <person name="Suzuki H."/>
            <person name="Master E."/>
            <person name="Ferreira P."/>
            <person name="Ruiz-Duenas F.J."/>
            <person name="Held B."/>
            <person name="Canessa P."/>
            <person name="Larrondo L.F."/>
            <person name="Schmoll M."/>
            <person name="Druzhinina I.S."/>
            <person name="Kubicek C.P."/>
            <person name="Gaskell J.A."/>
            <person name="Kersten P."/>
            <person name="St John F."/>
            <person name="Glasner J."/>
            <person name="Sabat G."/>
            <person name="Splinter BonDurant S."/>
            <person name="Syed K."/>
            <person name="Yadav J."/>
            <person name="Mgbeahuruike A.C."/>
            <person name="Kovalchuk A."/>
            <person name="Asiegbu F.O."/>
            <person name="Lackner G."/>
            <person name="Hoffmeister D."/>
            <person name="Rencoret J."/>
            <person name="Gutierrez A."/>
            <person name="Sun H."/>
            <person name="Lindquist E."/>
            <person name="Barry K."/>
            <person name="Riley R."/>
            <person name="Grigoriev I.V."/>
            <person name="Henrissat B."/>
            <person name="Kues U."/>
            <person name="Berka R.M."/>
            <person name="Martinez A.T."/>
            <person name="Covert S.F."/>
            <person name="Blanchette R.A."/>
            <person name="Cullen D."/>
        </authorList>
    </citation>
    <scope>NUCLEOTIDE SEQUENCE [LARGE SCALE GENOMIC DNA]</scope>
    <source>
        <strain evidence="1 2">11061_1 CR5-6</strain>
    </source>
</reference>
<dbReference type="STRING" id="745531.A0A0C3RRP0"/>
<dbReference type="AlphaFoldDB" id="A0A0C3RRP0"/>
<gene>
    <name evidence="1" type="ORF">PHLGIDRAFT_122159</name>
</gene>
<accession>A0A0C3RRP0</accession>
<dbReference type="EMBL" id="KN840653">
    <property type="protein sequence ID" value="KIP02791.1"/>
    <property type="molecule type" value="Genomic_DNA"/>
</dbReference>
<evidence type="ECO:0008006" key="3">
    <source>
        <dbReference type="Google" id="ProtNLM"/>
    </source>
</evidence>
<proteinExistence type="predicted"/>
<sequence>MATTAPSNQQGPGGTNIAVSAVFQPTANLSSNAPDVALVSYNRVFFYVHYNALITASNNGFASLLSNVDLSTVSTQQPVLVPVVEQSPVLNVILHTIYNMSAAAFNPSIPTLEAAVHGLAKYGTDVKTYIAWNRPLCNLLFARAPTAALAVYTIAAQYGLEDLAVATSPFLLSVKVTDVPIEHAERMGAIYLKRLLALQGDRLERLRAILREPPPRHFDTPDCDADQQDDIARAWGLTAAYLIWEQRPEITHVTISVTFSSLFPGIRCQQCLDNLQAWVARAANAWARERRHI</sequence>
<keyword evidence="2" id="KW-1185">Reference proteome</keyword>